<dbReference type="PROSITE" id="PS00284">
    <property type="entry name" value="SERPIN"/>
    <property type="match status" value="1"/>
</dbReference>
<evidence type="ECO:0000256" key="3">
    <source>
        <dbReference type="ARBA" id="ARBA00022771"/>
    </source>
</evidence>
<keyword evidence="4" id="KW-0862">Zinc</keyword>
<dbReference type="InterPro" id="IPR003126">
    <property type="entry name" value="Znf_UBR"/>
</dbReference>
<dbReference type="PROSITE" id="PS51157">
    <property type="entry name" value="ZF_UBR"/>
    <property type="match status" value="1"/>
</dbReference>
<proteinExistence type="inferred from homology"/>
<dbReference type="SUPFAM" id="SSF56574">
    <property type="entry name" value="Serpins"/>
    <property type="match status" value="1"/>
</dbReference>
<keyword evidence="2" id="KW-0479">Metal-binding</keyword>
<dbReference type="PANTHER" id="PTHR11461">
    <property type="entry name" value="SERINE PROTEASE INHIBITOR, SERPIN"/>
    <property type="match status" value="1"/>
</dbReference>
<dbReference type="EMBL" id="KY684110">
    <property type="protein sequence ID" value="ARF12104.1"/>
    <property type="molecule type" value="Genomic_DNA"/>
</dbReference>
<dbReference type="CDD" id="cd19586">
    <property type="entry name" value="serpin_mimivirus"/>
    <property type="match status" value="1"/>
</dbReference>
<keyword evidence="3" id="KW-0863">Zinc-finger</keyword>
<evidence type="ECO:0000259" key="5">
    <source>
        <dbReference type="PROSITE" id="PS51157"/>
    </source>
</evidence>
<dbReference type="InterPro" id="IPR042178">
    <property type="entry name" value="Serpin_sf_1"/>
</dbReference>
<dbReference type="SMART" id="SM00396">
    <property type="entry name" value="ZnF_UBR1"/>
    <property type="match status" value="1"/>
</dbReference>
<evidence type="ECO:0000256" key="2">
    <source>
        <dbReference type="ARBA" id="ARBA00022723"/>
    </source>
</evidence>
<feature type="domain" description="UBR-type" evidence="5">
    <location>
        <begin position="5"/>
        <end position="72"/>
    </location>
</feature>
<dbReference type="SMART" id="SM00093">
    <property type="entry name" value="SERPIN"/>
    <property type="match status" value="1"/>
</dbReference>
<evidence type="ECO:0000313" key="6">
    <source>
        <dbReference type="EMBL" id="ARF12104.1"/>
    </source>
</evidence>
<dbReference type="Gene3D" id="2.30.39.10">
    <property type="entry name" value="Alpha-1-antitrypsin, domain 1"/>
    <property type="match status" value="1"/>
</dbReference>
<dbReference type="CDD" id="cd19674">
    <property type="entry name" value="UBR-box_UBR4_like"/>
    <property type="match status" value="1"/>
</dbReference>
<dbReference type="Gene3D" id="3.30.497.10">
    <property type="entry name" value="Antithrombin, subunit I, domain 2"/>
    <property type="match status" value="1"/>
</dbReference>
<dbReference type="GO" id="GO:0008270">
    <property type="term" value="F:zinc ion binding"/>
    <property type="evidence" value="ECO:0007669"/>
    <property type="project" value="UniProtKB-KW"/>
</dbReference>
<name>A0A1V0SKG0_9VIRU</name>
<dbReference type="InterPro" id="IPR023795">
    <property type="entry name" value="Serpin_CS"/>
</dbReference>
<dbReference type="InterPro" id="IPR023796">
    <property type="entry name" value="Serpin_dom"/>
</dbReference>
<reference evidence="6" key="1">
    <citation type="journal article" date="2017" name="Science">
        <title>Giant viruses with an expanded complement of translation system components.</title>
        <authorList>
            <person name="Schulz F."/>
            <person name="Yutin N."/>
            <person name="Ivanova N.N."/>
            <person name="Ortega D.R."/>
            <person name="Lee T.K."/>
            <person name="Vierheilig J."/>
            <person name="Daims H."/>
            <person name="Horn M."/>
            <person name="Wagner M."/>
            <person name="Jensen G.J."/>
            <person name="Kyrpides N.C."/>
            <person name="Koonin E.V."/>
            <person name="Woyke T."/>
        </authorList>
    </citation>
    <scope>NUCLEOTIDE SEQUENCE</scope>
    <source>
        <strain evidence="6">KNV1</strain>
    </source>
</reference>
<dbReference type="PANTHER" id="PTHR11461:SF211">
    <property type="entry name" value="GH10112P-RELATED"/>
    <property type="match status" value="1"/>
</dbReference>
<protein>
    <submittedName>
        <fullName evidence="6">Serpin</fullName>
    </submittedName>
</protein>
<evidence type="ECO:0000256" key="1">
    <source>
        <dbReference type="ARBA" id="ARBA00008009"/>
    </source>
</evidence>
<gene>
    <name evidence="6" type="ORF">Klosneuvirus_3_239</name>
</gene>
<evidence type="ECO:0000256" key="4">
    <source>
        <dbReference type="ARBA" id="ARBA00022833"/>
    </source>
</evidence>
<sequence>MAHINQCTFAVTGKNYQEQYWRTCYDCFHNASEGVCLNCAALCHDGHHLGPLRSGTFFCDCGDQRKCKIGQFSKSNHAYPNLPLPEQMTVYPTVIGQPVNILTEKLFNQTSMDRVFSPLSIAYALSLVHLGSGGNTDNELTQLFGNKYTLDTLKQMYKLFNNNVVKMTNCLAVNQHQQVNPEYLQMLDSIALVMNVQFNDDLVKTLNAYIEQNTKGLIKDVIKKVNPSDLAILINTVYFKAKWLNPFDKYFTKKADFTNALTTTQVDMMYQKKKIPYYEDSAIQLIELPYVGNEFCFGVLLPKQVGIVPILDINQLGIVIQSLKSEDVRLSLPKFTHRRNVNLIPLLQQSGVNDLFTYTANLDKIAQGTFISTAIHEAVVIVDEEGTEAAATTVMMMSKGLVMTKDFVFNANHSFIYYIRHNPTNTVLFVGDYHGN</sequence>
<dbReference type="Pfam" id="PF02207">
    <property type="entry name" value="zf-UBR"/>
    <property type="match status" value="1"/>
</dbReference>
<dbReference type="InterPro" id="IPR000215">
    <property type="entry name" value="Serpin_fam"/>
</dbReference>
<comment type="similarity">
    <text evidence="1">Belongs to the serpin family. Poxviruses subfamily.</text>
</comment>
<dbReference type="GO" id="GO:0005615">
    <property type="term" value="C:extracellular space"/>
    <property type="evidence" value="ECO:0007669"/>
    <property type="project" value="InterPro"/>
</dbReference>
<dbReference type="InterPro" id="IPR036186">
    <property type="entry name" value="Serpin_sf"/>
</dbReference>
<dbReference type="Pfam" id="PF00079">
    <property type="entry name" value="Serpin"/>
    <property type="match status" value="1"/>
</dbReference>
<organism evidence="6">
    <name type="scientific">Klosneuvirus KNV1</name>
    <dbReference type="NCBI Taxonomy" id="1977640"/>
    <lineage>
        <taxon>Viruses</taxon>
        <taxon>Varidnaviria</taxon>
        <taxon>Bamfordvirae</taxon>
        <taxon>Nucleocytoviricota</taxon>
        <taxon>Megaviricetes</taxon>
        <taxon>Imitervirales</taxon>
        <taxon>Mimiviridae</taxon>
        <taxon>Klosneuvirinae</taxon>
        <taxon>Klosneuvirus</taxon>
    </lineage>
</organism>
<accession>A0A1V0SKG0</accession>
<dbReference type="GO" id="GO:0004867">
    <property type="term" value="F:serine-type endopeptidase inhibitor activity"/>
    <property type="evidence" value="ECO:0007669"/>
    <property type="project" value="InterPro"/>
</dbReference>
<dbReference type="InterPro" id="IPR042185">
    <property type="entry name" value="Serpin_sf_2"/>
</dbReference>